<proteinExistence type="predicted"/>
<sequence>MKSIEKEMVMSRFAHGDFDILVSTSVVEVGVDIPNASVMMIEDADRFGLAQLHQFRGRVGRGAHQSYCFLFTQSDSMQAIARLDYFEAHTDGFDVAEYDLEQRGPGEVYGVHQSGMGQFRLATMADIDLIKLARETARDIDFKKYPQLKKQVGEWEKKVHLE</sequence>
<dbReference type="Pfam" id="PF00271">
    <property type="entry name" value="Helicase_C"/>
    <property type="match status" value="1"/>
</dbReference>
<dbReference type="SUPFAM" id="SSF52540">
    <property type="entry name" value="P-loop containing nucleoside triphosphate hydrolases"/>
    <property type="match status" value="1"/>
</dbReference>
<accession>A0A2M6P1W9</accession>
<dbReference type="InterPro" id="IPR045562">
    <property type="entry name" value="RecG_dom3_C"/>
</dbReference>
<evidence type="ECO:0000256" key="2">
    <source>
        <dbReference type="ARBA" id="ARBA00022806"/>
    </source>
</evidence>
<evidence type="ECO:0000313" key="5">
    <source>
        <dbReference type="Proteomes" id="UP000228528"/>
    </source>
</evidence>
<keyword evidence="2" id="KW-0347">Helicase</keyword>
<dbReference type="PANTHER" id="PTHR47964">
    <property type="entry name" value="ATP-DEPENDENT DNA HELICASE HOMOLOG RECG, CHLOROPLASTIC"/>
    <property type="match status" value="1"/>
</dbReference>
<dbReference type="Proteomes" id="UP000228528">
    <property type="component" value="Unassembled WGS sequence"/>
</dbReference>
<feature type="domain" description="Helicase C-terminal" evidence="3">
    <location>
        <begin position="1"/>
        <end position="101"/>
    </location>
</feature>
<dbReference type="PANTHER" id="PTHR47964:SF1">
    <property type="entry name" value="ATP-DEPENDENT DNA HELICASE HOMOLOG RECG, CHLOROPLASTIC"/>
    <property type="match status" value="1"/>
</dbReference>
<protein>
    <recommendedName>
        <fullName evidence="3">Helicase C-terminal domain-containing protein</fullName>
    </recommendedName>
</protein>
<evidence type="ECO:0000259" key="3">
    <source>
        <dbReference type="PROSITE" id="PS51194"/>
    </source>
</evidence>
<keyword evidence="1" id="KW-0378">Hydrolase</keyword>
<dbReference type="Gene3D" id="3.40.50.300">
    <property type="entry name" value="P-loop containing nucleotide triphosphate hydrolases"/>
    <property type="match status" value="1"/>
</dbReference>
<dbReference type="EMBL" id="PFBW01000047">
    <property type="protein sequence ID" value="PIR77684.1"/>
    <property type="molecule type" value="Genomic_DNA"/>
</dbReference>
<name>A0A2M6P1W9_9BACT</name>
<evidence type="ECO:0000313" key="4">
    <source>
        <dbReference type="EMBL" id="PIR77684.1"/>
    </source>
</evidence>
<dbReference type="SMART" id="SM00490">
    <property type="entry name" value="HELICc"/>
    <property type="match status" value="1"/>
</dbReference>
<dbReference type="GO" id="GO:0003678">
    <property type="term" value="F:DNA helicase activity"/>
    <property type="evidence" value="ECO:0007669"/>
    <property type="project" value="TreeGrafter"/>
</dbReference>
<keyword evidence="2" id="KW-0547">Nucleotide-binding</keyword>
<dbReference type="AlphaFoldDB" id="A0A2M6P1W9"/>
<dbReference type="Pfam" id="PF19833">
    <property type="entry name" value="RecG_dom3_C"/>
    <property type="match status" value="1"/>
</dbReference>
<dbReference type="InterPro" id="IPR001650">
    <property type="entry name" value="Helicase_C-like"/>
</dbReference>
<keyword evidence="2" id="KW-0067">ATP-binding</keyword>
<dbReference type="InterPro" id="IPR027417">
    <property type="entry name" value="P-loop_NTPase"/>
</dbReference>
<comment type="caution">
    <text evidence="4">The sequence shown here is derived from an EMBL/GenBank/DDBJ whole genome shotgun (WGS) entry which is preliminary data.</text>
</comment>
<gene>
    <name evidence="4" type="ORF">COU30_01110</name>
</gene>
<reference evidence="5" key="1">
    <citation type="submission" date="2017-09" db="EMBL/GenBank/DDBJ databases">
        <title>Depth-based differentiation of microbial function through sediment-hosted aquifers and enrichment of novel symbionts in the deep terrestrial subsurface.</title>
        <authorList>
            <person name="Probst A.J."/>
            <person name="Ladd B."/>
            <person name="Jarett J.K."/>
            <person name="Geller-Mcgrath D.E."/>
            <person name="Sieber C.M.K."/>
            <person name="Emerson J.B."/>
            <person name="Anantharaman K."/>
            <person name="Thomas B.C."/>
            <person name="Malmstrom R."/>
            <person name="Stieglmeier M."/>
            <person name="Klingl A."/>
            <person name="Woyke T."/>
            <person name="Ryan C.M."/>
            <person name="Banfield J.F."/>
        </authorList>
    </citation>
    <scope>NUCLEOTIDE SEQUENCE [LARGE SCALE GENOMIC DNA]</scope>
</reference>
<dbReference type="InterPro" id="IPR047112">
    <property type="entry name" value="RecG/Mfd"/>
</dbReference>
<organism evidence="4 5">
    <name type="scientific">Candidatus Magasanikbacteria bacterium CG10_big_fil_rev_8_21_14_0_10_38_6</name>
    <dbReference type="NCBI Taxonomy" id="1974647"/>
    <lineage>
        <taxon>Bacteria</taxon>
        <taxon>Candidatus Magasanikiibacteriota</taxon>
    </lineage>
</organism>
<dbReference type="GO" id="GO:0016787">
    <property type="term" value="F:hydrolase activity"/>
    <property type="evidence" value="ECO:0007669"/>
    <property type="project" value="UniProtKB-KW"/>
</dbReference>
<dbReference type="PROSITE" id="PS51194">
    <property type="entry name" value="HELICASE_CTER"/>
    <property type="match status" value="1"/>
</dbReference>
<evidence type="ECO:0000256" key="1">
    <source>
        <dbReference type="ARBA" id="ARBA00022801"/>
    </source>
</evidence>
<dbReference type="GO" id="GO:0006281">
    <property type="term" value="P:DNA repair"/>
    <property type="evidence" value="ECO:0007669"/>
    <property type="project" value="InterPro"/>
</dbReference>